<keyword evidence="4" id="KW-1185">Reference proteome</keyword>
<dbReference type="GO" id="GO:0016787">
    <property type="term" value="F:hydrolase activity"/>
    <property type="evidence" value="ECO:0007669"/>
    <property type="project" value="UniProtKB-KW"/>
</dbReference>
<dbReference type="RefSeq" id="WP_013125600.1">
    <property type="nucleotide sequence ID" value="NC_014158.1"/>
</dbReference>
<dbReference type="GO" id="GO:0005737">
    <property type="term" value="C:cytoplasm"/>
    <property type="evidence" value="ECO:0007669"/>
    <property type="project" value="TreeGrafter"/>
</dbReference>
<evidence type="ECO:0000259" key="2">
    <source>
        <dbReference type="Pfam" id="PF04909"/>
    </source>
</evidence>
<name>D5UUI9_TSUPD</name>
<reference evidence="3 4" key="2">
    <citation type="journal article" date="2011" name="Stand. Genomic Sci.">
        <title>Complete genome sequence of Tsukamurella paurometabola type strain (no. 33).</title>
        <authorList>
            <person name="Munk A.C."/>
            <person name="Lapidus A."/>
            <person name="Lucas S."/>
            <person name="Nolan M."/>
            <person name="Tice H."/>
            <person name="Cheng J.F."/>
            <person name="Del Rio T.G."/>
            <person name="Goodwin L."/>
            <person name="Pitluck S."/>
            <person name="Liolios K."/>
            <person name="Huntemann M."/>
            <person name="Ivanova N."/>
            <person name="Mavromatis K."/>
            <person name="Mikhailova N."/>
            <person name="Pati A."/>
            <person name="Chen A."/>
            <person name="Palaniappan K."/>
            <person name="Tapia R."/>
            <person name="Han C."/>
            <person name="Land M."/>
            <person name="Hauser L."/>
            <person name="Chang Y.J."/>
            <person name="Jeffries C.D."/>
            <person name="Brettin T."/>
            <person name="Yasawong M."/>
            <person name="Brambilla E.M."/>
            <person name="Rohde M."/>
            <person name="Sikorski J."/>
            <person name="Goker M."/>
            <person name="Detter J.C."/>
            <person name="Woyke T."/>
            <person name="Bristow J."/>
            <person name="Eisen J.A."/>
            <person name="Markowitz V."/>
            <person name="Hugenholtz P."/>
            <person name="Kyrpides N.C."/>
            <person name="Klenk H.P."/>
        </authorList>
    </citation>
    <scope>NUCLEOTIDE SEQUENCE [LARGE SCALE GENOMIC DNA]</scope>
    <source>
        <strain evidence="4">ATCC 8368 / DSM 20162 / CCUG 35730 / CIP 100753 / JCM 10117 / KCTC 9821 / NBRC 16120 / NCIMB 702349 / NCTC 13040</strain>
    </source>
</reference>
<dbReference type="InterPro" id="IPR032465">
    <property type="entry name" value="ACMSD"/>
</dbReference>
<protein>
    <submittedName>
        <fullName evidence="3">Amidohydrolase 2</fullName>
    </submittedName>
</protein>
<dbReference type="HOGENOM" id="CLU_044590_0_0_11"/>
<evidence type="ECO:0000313" key="4">
    <source>
        <dbReference type="Proteomes" id="UP000001213"/>
    </source>
</evidence>
<dbReference type="Gene3D" id="3.20.20.140">
    <property type="entry name" value="Metal-dependent hydrolases"/>
    <property type="match status" value="1"/>
</dbReference>
<dbReference type="AlphaFoldDB" id="D5UUI9"/>
<dbReference type="Proteomes" id="UP000001213">
    <property type="component" value="Chromosome"/>
</dbReference>
<sequence length="358" mass="39446">MNTGATTGLERRCIPLYTQDRARSRAPNSANPASGSSGIPVGGFIGQPFWPVGKLTAVSRLQTTPGPRTDDEIPAYLAALDLPGLADIHVHFLPEPMLAKVWDFFDRADVEYGQEWPITYRFDEDTRLALIRAMGVREIPALCYPHKPGMAQWLNAWCADFARRVPDGIHCATLYPEPGVGEYVAAAIADGARLFKMHVQVGVFAPDDPQLDPAWEALADAGVPVVIHAGSGPVGGPYTGPERVARTLRKHPELTLVIAHLGMPEYDQFADLAERFPNVHLDTTMAATDFTEKRAPMPAGYPDRLARLADRVVLGSDFPNIPYQYAHQLFGLARLDLGDEWMRKVLWHNGRRLLGHGE</sequence>
<keyword evidence="3" id="KW-0378">Hydrolase</keyword>
<dbReference type="EMBL" id="CP001966">
    <property type="protein sequence ID" value="ADG77560.1"/>
    <property type="molecule type" value="Genomic_DNA"/>
</dbReference>
<dbReference type="PANTHER" id="PTHR21240:SF28">
    <property type="entry name" value="ISO-OROTATE DECARBOXYLASE (EUROFUNG)"/>
    <property type="match status" value="1"/>
</dbReference>
<evidence type="ECO:0000313" key="3">
    <source>
        <dbReference type="EMBL" id="ADG77560.1"/>
    </source>
</evidence>
<dbReference type="SUPFAM" id="SSF51556">
    <property type="entry name" value="Metallo-dependent hydrolases"/>
    <property type="match status" value="1"/>
</dbReference>
<feature type="domain" description="Amidohydrolase-related" evidence="2">
    <location>
        <begin position="87"/>
        <end position="355"/>
    </location>
</feature>
<reference evidence="4" key="1">
    <citation type="submission" date="2010-03" db="EMBL/GenBank/DDBJ databases">
        <title>The complete chromosome of Tsukamurella paurometabola DSM 20162.</title>
        <authorList>
            <consortium name="US DOE Joint Genome Institute (JGI-PGF)"/>
            <person name="Lucas S."/>
            <person name="Copeland A."/>
            <person name="Lapidus A."/>
            <person name="Glavina del Rio T."/>
            <person name="Dalin E."/>
            <person name="Tice H."/>
            <person name="Bruce D."/>
            <person name="Goodwin L."/>
            <person name="Pitluck S."/>
            <person name="Kyrpides N."/>
            <person name="Mavromatis K."/>
            <person name="Ivanova N."/>
            <person name="Mikhailova N."/>
            <person name="Munk A.C."/>
            <person name="Brettin T."/>
            <person name="Detter J.C."/>
            <person name="Tapia R."/>
            <person name="Han C."/>
            <person name="Larimer F."/>
            <person name="Land M."/>
            <person name="Hauser L."/>
            <person name="Markowitz V."/>
            <person name="Cheng J.-F."/>
            <person name="Hugenholtz P."/>
            <person name="Woyke T."/>
            <person name="Wu D."/>
            <person name="Jando M."/>
            <person name="Brambilla E."/>
            <person name="Klenk H.-P."/>
            <person name="Eisen J.A."/>
        </authorList>
    </citation>
    <scope>NUCLEOTIDE SEQUENCE [LARGE SCALE GENOMIC DNA]</scope>
    <source>
        <strain evidence="4">ATCC 8368 / DSM 20162 / CCUG 35730 / CIP 100753 / JCM 10117 / KCTC 9821 / NBRC 16120 / NCIMB 702349 / NCTC 13040</strain>
    </source>
</reference>
<dbReference type="eggNOG" id="COG2159">
    <property type="taxonomic scope" value="Bacteria"/>
</dbReference>
<dbReference type="Pfam" id="PF04909">
    <property type="entry name" value="Amidohydro_2"/>
    <property type="match status" value="1"/>
</dbReference>
<dbReference type="PANTHER" id="PTHR21240">
    <property type="entry name" value="2-AMINO-3-CARBOXYLMUCONATE-6-SEMIALDEHYDE DECARBOXYLASE"/>
    <property type="match status" value="1"/>
</dbReference>
<evidence type="ECO:0000256" key="1">
    <source>
        <dbReference type="ARBA" id="ARBA00023239"/>
    </source>
</evidence>
<dbReference type="GO" id="GO:0016831">
    <property type="term" value="F:carboxy-lyase activity"/>
    <property type="evidence" value="ECO:0007669"/>
    <property type="project" value="InterPro"/>
</dbReference>
<dbReference type="CDD" id="cd01292">
    <property type="entry name" value="metallo-dependent_hydrolases"/>
    <property type="match status" value="1"/>
</dbReference>
<dbReference type="GO" id="GO:0019748">
    <property type="term" value="P:secondary metabolic process"/>
    <property type="evidence" value="ECO:0007669"/>
    <property type="project" value="TreeGrafter"/>
</dbReference>
<dbReference type="InterPro" id="IPR006680">
    <property type="entry name" value="Amidohydro-rel"/>
</dbReference>
<gene>
    <name evidence="3" type="ordered locus">Tpau_0926</name>
</gene>
<dbReference type="STRING" id="521096.Tpau_0926"/>
<keyword evidence="1" id="KW-0456">Lyase</keyword>
<dbReference type="InterPro" id="IPR032466">
    <property type="entry name" value="Metal_Hydrolase"/>
</dbReference>
<accession>D5UUI9</accession>
<proteinExistence type="predicted"/>
<organism evidence="3 4">
    <name type="scientific">Tsukamurella paurometabola (strain ATCC 8368 / DSM 20162 / CCUG 35730 / CIP 100753 / JCM 10117 / KCTC 9821 / NBRC 16120 / NCIMB 702349 / NCTC 13040)</name>
    <name type="common">Corynebacterium paurometabolum</name>
    <dbReference type="NCBI Taxonomy" id="521096"/>
    <lineage>
        <taxon>Bacteria</taxon>
        <taxon>Bacillati</taxon>
        <taxon>Actinomycetota</taxon>
        <taxon>Actinomycetes</taxon>
        <taxon>Mycobacteriales</taxon>
        <taxon>Tsukamurellaceae</taxon>
        <taxon>Tsukamurella</taxon>
    </lineage>
</organism>
<dbReference type="KEGG" id="tpr:Tpau_0926"/>